<accession>A0AAV8ZQJ6</accession>
<dbReference type="AlphaFoldDB" id="A0AAV8ZQJ6"/>
<evidence type="ECO:0000313" key="2">
    <source>
        <dbReference type="Proteomes" id="UP001162156"/>
    </source>
</evidence>
<comment type="caution">
    <text evidence="1">The sequence shown here is derived from an EMBL/GenBank/DDBJ whole genome shotgun (WGS) entry which is preliminary data.</text>
</comment>
<reference evidence="1" key="1">
    <citation type="journal article" date="2023" name="Insect Mol. Biol.">
        <title>Genome sequencing provides insights into the evolution of gene families encoding plant cell wall-degrading enzymes in longhorned beetles.</title>
        <authorList>
            <person name="Shin N.R."/>
            <person name="Okamura Y."/>
            <person name="Kirsch R."/>
            <person name="Pauchet Y."/>
        </authorList>
    </citation>
    <scope>NUCLEOTIDE SEQUENCE</scope>
    <source>
        <strain evidence="1">RBIC_L_NR</strain>
    </source>
</reference>
<dbReference type="EMBL" id="JANEYF010000959">
    <property type="protein sequence ID" value="KAJ8966659.1"/>
    <property type="molecule type" value="Genomic_DNA"/>
</dbReference>
<dbReference type="Proteomes" id="UP001162156">
    <property type="component" value="Unassembled WGS sequence"/>
</dbReference>
<organism evidence="1 2">
    <name type="scientific">Rhamnusium bicolor</name>
    <dbReference type="NCBI Taxonomy" id="1586634"/>
    <lineage>
        <taxon>Eukaryota</taxon>
        <taxon>Metazoa</taxon>
        <taxon>Ecdysozoa</taxon>
        <taxon>Arthropoda</taxon>
        <taxon>Hexapoda</taxon>
        <taxon>Insecta</taxon>
        <taxon>Pterygota</taxon>
        <taxon>Neoptera</taxon>
        <taxon>Endopterygota</taxon>
        <taxon>Coleoptera</taxon>
        <taxon>Polyphaga</taxon>
        <taxon>Cucujiformia</taxon>
        <taxon>Chrysomeloidea</taxon>
        <taxon>Cerambycidae</taxon>
        <taxon>Lepturinae</taxon>
        <taxon>Rhagiini</taxon>
        <taxon>Rhamnusium</taxon>
    </lineage>
</organism>
<proteinExistence type="predicted"/>
<gene>
    <name evidence="1" type="ORF">NQ314_003387</name>
</gene>
<evidence type="ECO:0000313" key="1">
    <source>
        <dbReference type="EMBL" id="KAJ8966659.1"/>
    </source>
</evidence>
<protein>
    <submittedName>
        <fullName evidence="1">Uncharacterized protein</fullName>
    </submittedName>
</protein>
<sequence>MKKSVVKLIHLSLKSIKMQASQPGTRFERCASNLILLMKEGALFEDDYKSKGGLPKSAYSILPCIYTNSVSTQNIQSQVKDNKNVLNSNAQNRTAFYSVLYPGTGSKITLKRKQKDGAGSISKVPTANKQKEFTEKASTAMFQFSRKFEGYKFYNLCFFITLGIHNVDNFTNVNISEFQSIFKKPCTVNPKKGV</sequence>
<name>A0AAV8ZQJ6_9CUCU</name>
<keyword evidence="2" id="KW-1185">Reference proteome</keyword>